<feature type="non-terminal residue" evidence="2">
    <location>
        <position position="1"/>
    </location>
</feature>
<keyword evidence="1" id="KW-0472">Membrane</keyword>
<dbReference type="AlphaFoldDB" id="A0A699X703"/>
<protein>
    <submittedName>
        <fullName evidence="2">Uncharacterized protein</fullName>
    </submittedName>
</protein>
<accession>A0A699X703</accession>
<comment type="caution">
    <text evidence="2">The sequence shown here is derived from an EMBL/GenBank/DDBJ whole genome shotgun (WGS) entry which is preliminary data.</text>
</comment>
<proteinExistence type="predicted"/>
<keyword evidence="1" id="KW-1133">Transmembrane helix</keyword>
<evidence type="ECO:0000256" key="1">
    <source>
        <dbReference type="SAM" id="Phobius"/>
    </source>
</evidence>
<dbReference type="EMBL" id="BKCJ011811139">
    <property type="protein sequence ID" value="GFD54853.1"/>
    <property type="molecule type" value="Genomic_DNA"/>
</dbReference>
<gene>
    <name evidence="2" type="ORF">Tci_926822</name>
</gene>
<name>A0A699X703_TANCI</name>
<evidence type="ECO:0000313" key="2">
    <source>
        <dbReference type="EMBL" id="GFD54853.1"/>
    </source>
</evidence>
<keyword evidence="1" id="KW-0812">Transmembrane</keyword>
<reference evidence="2" key="1">
    <citation type="journal article" date="2019" name="Sci. Rep.">
        <title>Draft genome of Tanacetum cinerariifolium, the natural source of mosquito coil.</title>
        <authorList>
            <person name="Yamashiro T."/>
            <person name="Shiraishi A."/>
            <person name="Satake H."/>
            <person name="Nakayama K."/>
        </authorList>
    </citation>
    <scope>NUCLEOTIDE SEQUENCE</scope>
</reference>
<feature type="transmembrane region" description="Helical" evidence="1">
    <location>
        <begin position="36"/>
        <end position="57"/>
    </location>
</feature>
<organism evidence="2">
    <name type="scientific">Tanacetum cinerariifolium</name>
    <name type="common">Dalmatian daisy</name>
    <name type="synonym">Chrysanthemum cinerariifolium</name>
    <dbReference type="NCBI Taxonomy" id="118510"/>
    <lineage>
        <taxon>Eukaryota</taxon>
        <taxon>Viridiplantae</taxon>
        <taxon>Streptophyta</taxon>
        <taxon>Embryophyta</taxon>
        <taxon>Tracheophyta</taxon>
        <taxon>Spermatophyta</taxon>
        <taxon>Magnoliopsida</taxon>
        <taxon>eudicotyledons</taxon>
        <taxon>Gunneridae</taxon>
        <taxon>Pentapetalae</taxon>
        <taxon>asterids</taxon>
        <taxon>campanulids</taxon>
        <taxon>Asterales</taxon>
        <taxon>Asteraceae</taxon>
        <taxon>Asteroideae</taxon>
        <taxon>Anthemideae</taxon>
        <taxon>Anthemidinae</taxon>
        <taxon>Tanacetum</taxon>
    </lineage>
</organism>
<sequence length="58" mass="5919">RADRLLALDAFTVCLPFVEAFSLGLAVVVEGVIDVLELLLVLLTVALGLGAASPVAIA</sequence>